<feature type="coiled-coil region" evidence="1">
    <location>
        <begin position="42"/>
        <end position="69"/>
    </location>
</feature>
<reference evidence="4 5" key="1">
    <citation type="submission" date="2018-03" db="EMBL/GenBank/DDBJ databases">
        <authorList>
            <person name="Keele B.F."/>
        </authorList>
    </citation>
    <scope>NUCLEOTIDE SEQUENCE [LARGE SCALE GENOMIC DNA]</scope>
    <source>
        <strain evidence="4 5">IB-3</strain>
    </source>
</reference>
<accession>A0A2R7YU85</accession>
<feature type="coiled-coil region" evidence="1">
    <location>
        <begin position="130"/>
        <end position="157"/>
    </location>
</feature>
<keyword evidence="3" id="KW-0472">Membrane</keyword>
<sequence length="500" mass="54918">MRLVSAVLGFLLRKAGLLAALVVALFLGYLVVQTAVPALKEAVTDRERLQQVTEERAALEDDLAQLQGAADERRSAAVDSLRTTVEAELATGRQEVADQRDELEVRIEEGDDCSRLREAIESLPVVPNTCELKERAADAARDTLTTLERNLATAEDEAAVLTDPSLSNEEKLARLGEDGELSSNDREIDDTESALEQKKAEEASLEEAQGSGVGWVVDQWAQSWRWLAAIALLALVLPGALRVVSYFVLMPIVSRAHRPIHLAEDLDDSSARVDTTPAQRTMTIELGPGEVLSARSEHVRPVEGTIRSRLLYDWSAPFVSFAAGLYGLSRVTGDQEGTTATLAAPDDPDSYLMRIDFADHPGLVMHPKHVVGVMGAPVLRTRWRWGVVSLATWQVRYIMFGGTGSLIVQGTGDVVATTPRDRSTRMEQHLVMGFDSRLTVGVNRTEVFWPYLWGRTPLVDDQFTGRHPLFWQKSSTTGPTNPITKTFDAVFSAFGKLLGF</sequence>
<feature type="transmembrane region" description="Helical" evidence="3">
    <location>
        <begin position="226"/>
        <end position="249"/>
    </location>
</feature>
<keyword evidence="3" id="KW-0812">Transmembrane</keyword>
<evidence type="ECO:0000313" key="5">
    <source>
        <dbReference type="Proteomes" id="UP000244867"/>
    </source>
</evidence>
<dbReference type="EMBL" id="PYXZ01000009">
    <property type="protein sequence ID" value="PUA79646.1"/>
    <property type="molecule type" value="Genomic_DNA"/>
</dbReference>
<comment type="caution">
    <text evidence="4">The sequence shown here is derived from an EMBL/GenBank/DDBJ whole genome shotgun (WGS) entry which is preliminary data.</text>
</comment>
<dbReference type="AlphaFoldDB" id="A0A2R7YU85"/>
<keyword evidence="5" id="KW-1185">Reference proteome</keyword>
<proteinExistence type="predicted"/>
<protein>
    <submittedName>
        <fullName evidence="4">Uncharacterized protein</fullName>
    </submittedName>
</protein>
<organism evidence="4 5">
    <name type="scientific">Nocardioides currus</name>
    <dbReference type="NCBI Taxonomy" id="2133958"/>
    <lineage>
        <taxon>Bacteria</taxon>
        <taxon>Bacillati</taxon>
        <taxon>Actinomycetota</taxon>
        <taxon>Actinomycetes</taxon>
        <taxon>Propionibacteriales</taxon>
        <taxon>Nocardioidaceae</taxon>
        <taxon>Nocardioides</taxon>
    </lineage>
</organism>
<feature type="region of interest" description="Disordered" evidence="2">
    <location>
        <begin position="175"/>
        <end position="205"/>
    </location>
</feature>
<evidence type="ECO:0000256" key="2">
    <source>
        <dbReference type="SAM" id="MobiDB-lite"/>
    </source>
</evidence>
<dbReference type="Proteomes" id="UP000244867">
    <property type="component" value="Unassembled WGS sequence"/>
</dbReference>
<dbReference type="RefSeq" id="WP_108345868.1">
    <property type="nucleotide sequence ID" value="NZ_PYXZ01000009.1"/>
</dbReference>
<keyword evidence="3" id="KW-1133">Transmembrane helix</keyword>
<evidence type="ECO:0000256" key="3">
    <source>
        <dbReference type="SAM" id="Phobius"/>
    </source>
</evidence>
<evidence type="ECO:0000313" key="4">
    <source>
        <dbReference type="EMBL" id="PUA79646.1"/>
    </source>
</evidence>
<evidence type="ECO:0000256" key="1">
    <source>
        <dbReference type="SAM" id="Coils"/>
    </source>
</evidence>
<name>A0A2R7YU85_9ACTN</name>
<keyword evidence="1" id="KW-0175">Coiled coil</keyword>
<gene>
    <name evidence="4" type="ORF">C7S10_18190</name>
</gene>
<dbReference type="OrthoDB" id="186343at2"/>